<feature type="compositionally biased region" description="Basic and acidic residues" evidence="1">
    <location>
        <begin position="1"/>
        <end position="12"/>
    </location>
</feature>
<evidence type="ECO:0000313" key="3">
    <source>
        <dbReference type="EMBL" id="PPK68469.1"/>
    </source>
</evidence>
<feature type="compositionally biased region" description="Basic and acidic residues" evidence="1">
    <location>
        <begin position="147"/>
        <end position="170"/>
    </location>
</feature>
<feature type="compositionally biased region" description="Low complexity" evidence="1">
    <location>
        <begin position="134"/>
        <end position="145"/>
    </location>
</feature>
<gene>
    <name evidence="3" type="ORF">CLV40_105192</name>
</gene>
<evidence type="ECO:0000256" key="1">
    <source>
        <dbReference type="SAM" id="MobiDB-lite"/>
    </source>
</evidence>
<evidence type="ECO:0000259" key="2">
    <source>
        <dbReference type="Pfam" id="PF13699"/>
    </source>
</evidence>
<dbReference type="OrthoDB" id="9153660at2"/>
<sequence length="170" mass="18002">MREYAKKSDETTKAPTRATSAQRTPTDELLRLQRVVGNRAVADGGLVHSVLSGGGTPLDAPVRAEMESRMGHDFSDVRLHTDTVAQRSAEELGAAAYTSGSHVVVGSGGMDMHTLAHELTHVVQQRSGPVSGTDNGDGVSVSDPSDSFERAAEANAHRVMSEPMPDEHAD</sequence>
<organism evidence="3 4">
    <name type="scientific">Actinokineospora auranticolor</name>
    <dbReference type="NCBI Taxonomy" id="155976"/>
    <lineage>
        <taxon>Bacteria</taxon>
        <taxon>Bacillati</taxon>
        <taxon>Actinomycetota</taxon>
        <taxon>Actinomycetes</taxon>
        <taxon>Pseudonocardiales</taxon>
        <taxon>Pseudonocardiaceae</taxon>
        <taxon>Actinokineospora</taxon>
    </lineage>
</organism>
<dbReference type="InterPro" id="IPR025295">
    <property type="entry name" value="eCIS_core_dom"/>
</dbReference>
<reference evidence="3 4" key="1">
    <citation type="submission" date="2018-02" db="EMBL/GenBank/DDBJ databases">
        <title>Genomic Encyclopedia of Archaeal and Bacterial Type Strains, Phase II (KMG-II): from individual species to whole genera.</title>
        <authorList>
            <person name="Goeker M."/>
        </authorList>
    </citation>
    <scope>NUCLEOTIDE SEQUENCE [LARGE SCALE GENOMIC DNA]</scope>
    <source>
        <strain evidence="3 4">YU 961-1</strain>
    </source>
</reference>
<feature type="region of interest" description="Disordered" evidence="1">
    <location>
        <begin position="126"/>
        <end position="170"/>
    </location>
</feature>
<keyword evidence="4" id="KW-1185">Reference proteome</keyword>
<name>A0A2S6GTF4_9PSEU</name>
<dbReference type="AlphaFoldDB" id="A0A2S6GTF4"/>
<dbReference type="EMBL" id="PTIX01000005">
    <property type="protein sequence ID" value="PPK68469.1"/>
    <property type="molecule type" value="Genomic_DNA"/>
</dbReference>
<dbReference type="Proteomes" id="UP000239203">
    <property type="component" value="Unassembled WGS sequence"/>
</dbReference>
<proteinExistence type="predicted"/>
<dbReference type="Pfam" id="PF13699">
    <property type="entry name" value="eCIS_core"/>
    <property type="match status" value="1"/>
</dbReference>
<feature type="domain" description="eCIS core" evidence="2">
    <location>
        <begin position="57"/>
        <end position="128"/>
    </location>
</feature>
<evidence type="ECO:0000313" key="4">
    <source>
        <dbReference type="Proteomes" id="UP000239203"/>
    </source>
</evidence>
<comment type="caution">
    <text evidence="3">The sequence shown here is derived from an EMBL/GenBank/DDBJ whole genome shotgun (WGS) entry which is preliminary data.</text>
</comment>
<dbReference type="RefSeq" id="WP_104478939.1">
    <property type="nucleotide sequence ID" value="NZ_CP154825.1"/>
</dbReference>
<feature type="compositionally biased region" description="Polar residues" evidence="1">
    <location>
        <begin position="13"/>
        <end position="24"/>
    </location>
</feature>
<accession>A0A2S6GTF4</accession>
<protein>
    <submittedName>
        <fullName evidence="3">Uncharacterized protein DUF4157</fullName>
    </submittedName>
</protein>
<feature type="region of interest" description="Disordered" evidence="1">
    <location>
        <begin position="1"/>
        <end position="26"/>
    </location>
</feature>